<keyword evidence="2" id="KW-1185">Reference proteome</keyword>
<dbReference type="EMBL" id="SLVJ01000005">
    <property type="protein sequence ID" value="TCM68369.1"/>
    <property type="molecule type" value="Genomic_DNA"/>
</dbReference>
<name>A0A4R1XX85_ACICA</name>
<dbReference type="InterPro" id="IPR036291">
    <property type="entry name" value="NAD(P)-bd_dom_sf"/>
</dbReference>
<sequence>MTQIIQQAIVIGGTGLVGRNLITQLNQCSSCEKITAIVRHYEDSLASLAKVEQIICADFSTLTALQVQGHSHAFSCLGSTIAKAGSQAAFYQIDFELNAHFAALFQGSATDYLLVSAMGADPKSRFFYNRVKGELEQRIKTLDLAQVSIIRPSLLLGERSEQRRMEQWGQQAFSGLGKLLPAKFRYKPVTGEQVASTLVSVAQSQIEKFQIYDNLAIQAH</sequence>
<reference evidence="1 2" key="1">
    <citation type="submission" date="2019-03" db="EMBL/GenBank/DDBJ databases">
        <title>Genomic analyses of the natural microbiome of Caenorhabditis elegans.</title>
        <authorList>
            <person name="Samuel B."/>
        </authorList>
    </citation>
    <scope>NUCLEOTIDE SEQUENCE [LARGE SCALE GENOMIC DNA]</scope>
    <source>
        <strain evidence="1 2">JUb89</strain>
    </source>
</reference>
<evidence type="ECO:0000313" key="1">
    <source>
        <dbReference type="EMBL" id="TCM68369.1"/>
    </source>
</evidence>
<dbReference type="Gene3D" id="3.40.50.720">
    <property type="entry name" value="NAD(P)-binding Rossmann-like Domain"/>
    <property type="match status" value="1"/>
</dbReference>
<organism evidence="1 2">
    <name type="scientific">Acinetobacter calcoaceticus</name>
    <dbReference type="NCBI Taxonomy" id="471"/>
    <lineage>
        <taxon>Bacteria</taxon>
        <taxon>Pseudomonadati</taxon>
        <taxon>Pseudomonadota</taxon>
        <taxon>Gammaproteobacteria</taxon>
        <taxon>Moraxellales</taxon>
        <taxon>Moraxellaceae</taxon>
        <taxon>Acinetobacter</taxon>
        <taxon>Acinetobacter calcoaceticus/baumannii complex</taxon>
    </lineage>
</organism>
<dbReference type="PANTHER" id="PTHR14097">
    <property type="entry name" value="OXIDOREDUCTASE HTATIP2"/>
    <property type="match status" value="1"/>
</dbReference>
<dbReference type="Proteomes" id="UP000294963">
    <property type="component" value="Unassembled WGS sequence"/>
</dbReference>
<evidence type="ECO:0000313" key="2">
    <source>
        <dbReference type="Proteomes" id="UP000294963"/>
    </source>
</evidence>
<dbReference type="SUPFAM" id="SSF51735">
    <property type="entry name" value="NAD(P)-binding Rossmann-fold domains"/>
    <property type="match status" value="1"/>
</dbReference>
<dbReference type="PANTHER" id="PTHR14097:SF7">
    <property type="entry name" value="OXIDOREDUCTASE HTATIP2"/>
    <property type="match status" value="1"/>
</dbReference>
<protein>
    <submittedName>
        <fullName evidence="1">Uncharacterized protein YbjT (DUF2867 family)</fullName>
    </submittedName>
</protein>
<dbReference type="AlphaFoldDB" id="A0A4R1XX85"/>
<gene>
    <name evidence="1" type="ORF">EC844_10572</name>
</gene>
<proteinExistence type="predicted"/>
<comment type="caution">
    <text evidence="1">The sequence shown here is derived from an EMBL/GenBank/DDBJ whole genome shotgun (WGS) entry which is preliminary data.</text>
</comment>
<accession>A0A4R1XX85</accession>
<dbReference type="OrthoDB" id="9798632at2"/>